<dbReference type="FunFam" id="1.10.418.10:FF:000051">
    <property type="entry name" value="Abnormal spindle-like microcephaly-associated protein homolog"/>
    <property type="match status" value="1"/>
</dbReference>
<keyword evidence="7" id="KW-0498">Mitosis</keyword>
<evidence type="ECO:0000256" key="6">
    <source>
        <dbReference type="ARBA" id="ARBA00022737"/>
    </source>
</evidence>
<dbReference type="InterPro" id="IPR036872">
    <property type="entry name" value="CH_dom_sf"/>
</dbReference>
<dbReference type="GO" id="GO:0000278">
    <property type="term" value="P:mitotic cell cycle"/>
    <property type="evidence" value="ECO:0007669"/>
    <property type="project" value="TreeGrafter"/>
</dbReference>
<gene>
    <name evidence="14" type="ORF">NQ315_005279</name>
</gene>
<keyword evidence="5" id="KW-0132">Cell division</keyword>
<feature type="region of interest" description="Disordered" evidence="12">
    <location>
        <begin position="178"/>
        <end position="197"/>
    </location>
</feature>
<evidence type="ECO:0000259" key="13">
    <source>
        <dbReference type="PROSITE" id="PS50021"/>
    </source>
</evidence>
<dbReference type="SMART" id="SM00015">
    <property type="entry name" value="IQ"/>
    <property type="match status" value="28"/>
</dbReference>
<proteinExistence type="predicted"/>
<evidence type="ECO:0000313" key="15">
    <source>
        <dbReference type="Proteomes" id="UP001159042"/>
    </source>
</evidence>
<evidence type="ECO:0000256" key="11">
    <source>
        <dbReference type="ARBA" id="ARBA00023306"/>
    </source>
</evidence>
<dbReference type="InterPro" id="IPR051185">
    <property type="entry name" value="ASPM"/>
</dbReference>
<dbReference type="SMART" id="SM00033">
    <property type="entry name" value="CH"/>
    <property type="match status" value="1"/>
</dbReference>
<dbReference type="Pfam" id="PF00612">
    <property type="entry name" value="IQ"/>
    <property type="match status" value="8"/>
</dbReference>
<dbReference type="Gene3D" id="1.10.418.10">
    <property type="entry name" value="Calponin-like domain"/>
    <property type="match status" value="1"/>
</dbReference>
<dbReference type="Pfam" id="PF00307">
    <property type="entry name" value="CH"/>
    <property type="match status" value="1"/>
</dbReference>
<evidence type="ECO:0000256" key="10">
    <source>
        <dbReference type="ARBA" id="ARBA00023242"/>
    </source>
</evidence>
<dbReference type="GO" id="GO:0051301">
    <property type="term" value="P:cell division"/>
    <property type="evidence" value="ECO:0007669"/>
    <property type="project" value="UniProtKB-KW"/>
</dbReference>
<dbReference type="InterPro" id="IPR000048">
    <property type="entry name" value="IQ_motif_EF-hand-BS"/>
</dbReference>
<dbReference type="Gene3D" id="1.20.5.190">
    <property type="match status" value="9"/>
</dbReference>
<evidence type="ECO:0000256" key="3">
    <source>
        <dbReference type="ARBA" id="ARBA00022490"/>
    </source>
</evidence>
<evidence type="ECO:0000256" key="5">
    <source>
        <dbReference type="ARBA" id="ARBA00022618"/>
    </source>
</evidence>
<dbReference type="GO" id="GO:0005516">
    <property type="term" value="F:calmodulin binding"/>
    <property type="evidence" value="ECO:0007669"/>
    <property type="project" value="UniProtKB-KW"/>
</dbReference>
<keyword evidence="3" id="KW-0963">Cytoplasm</keyword>
<evidence type="ECO:0000256" key="8">
    <source>
        <dbReference type="ARBA" id="ARBA00022860"/>
    </source>
</evidence>
<evidence type="ECO:0000256" key="12">
    <source>
        <dbReference type="SAM" id="MobiDB-lite"/>
    </source>
</evidence>
<dbReference type="GO" id="GO:0051295">
    <property type="term" value="P:establishment of meiotic spindle localization"/>
    <property type="evidence" value="ECO:0007669"/>
    <property type="project" value="TreeGrafter"/>
</dbReference>
<dbReference type="GO" id="GO:0005737">
    <property type="term" value="C:cytoplasm"/>
    <property type="evidence" value="ECO:0007669"/>
    <property type="project" value="UniProtKB-SubCell"/>
</dbReference>
<keyword evidence="10" id="KW-0539">Nucleus</keyword>
<dbReference type="InterPro" id="IPR027417">
    <property type="entry name" value="P-loop_NTPase"/>
</dbReference>
<keyword evidence="4" id="KW-0597">Phosphoprotein</keyword>
<evidence type="ECO:0000256" key="1">
    <source>
        <dbReference type="ARBA" id="ARBA00004123"/>
    </source>
</evidence>
<comment type="caution">
    <text evidence="14">The sequence shown here is derived from an EMBL/GenBank/DDBJ whole genome shotgun (WGS) entry which is preliminary data.</text>
</comment>
<keyword evidence="8" id="KW-0112">Calmodulin-binding</keyword>
<reference evidence="14 15" key="1">
    <citation type="journal article" date="2023" name="Insect Mol. Biol.">
        <title>Genome sequencing provides insights into the evolution of gene families encoding plant cell wall-degrading enzymes in longhorned beetles.</title>
        <authorList>
            <person name="Shin N.R."/>
            <person name="Okamura Y."/>
            <person name="Kirsch R."/>
            <person name="Pauchet Y."/>
        </authorList>
    </citation>
    <scope>NUCLEOTIDE SEQUENCE [LARGE SCALE GENOMIC DNA]</scope>
    <source>
        <strain evidence="14">EAD_L_NR</strain>
    </source>
</reference>
<feature type="non-terminal residue" evidence="14">
    <location>
        <position position="1"/>
    </location>
</feature>
<evidence type="ECO:0000256" key="4">
    <source>
        <dbReference type="ARBA" id="ARBA00022553"/>
    </source>
</evidence>
<dbReference type="Pfam" id="PF15780">
    <property type="entry name" value="ASH"/>
    <property type="match status" value="1"/>
</dbReference>
<evidence type="ECO:0000313" key="14">
    <source>
        <dbReference type="EMBL" id="KAJ8920413.1"/>
    </source>
</evidence>
<evidence type="ECO:0000256" key="9">
    <source>
        <dbReference type="ARBA" id="ARBA00023054"/>
    </source>
</evidence>
<dbReference type="PANTHER" id="PTHR22706">
    <property type="entry name" value="ASSEMBLY FACTOR FOR SPINDLE MICROTUBULES"/>
    <property type="match status" value="1"/>
</dbReference>
<feature type="domain" description="Calponin-homology (CH)" evidence="13">
    <location>
        <begin position="816"/>
        <end position="948"/>
    </location>
</feature>
<dbReference type="SUPFAM" id="SSF52540">
    <property type="entry name" value="P-loop containing nucleoside triphosphate hydrolases"/>
    <property type="match status" value="1"/>
</dbReference>
<dbReference type="EMBL" id="JANEYG010000014">
    <property type="protein sequence ID" value="KAJ8920413.1"/>
    <property type="molecule type" value="Genomic_DNA"/>
</dbReference>
<sequence length="2391" mass="280929">ISPVRPLIKRENVRPENESEKPEVLSLAPFSNNPKLFFEDVEVGMTVNRKLLIENPTNHDLNLFVTSRIPQELNVLLVPEQLTVNKKSSATLELVWNPLQEEFSRHIVTIEDGKRIRRDVPVAFKSVLPKKLKTNGKQGKKACSTFKKKSPGKLSPTKKYYASKPPYISPKRYASAQNKLSKRKYSPSSMKSPTSKCSINIHASPKAEYKEISRTACGREREMTYTVKNKENYPALLNASCNSSVFISPAKATFRLDYLQPTERRETYVVSCKKEKSLSESIFNDSLETASPEVSPSLEKDNSKTERIKQVQDRREPLGVSNQDNVSPNICYYVQHKLTEIPLNYDFEYKLRKMESFCFTPVSTPLKQSKESSPVFKATEPVNPIEMFTVENRTFELVPKSPNISTGTYVKSNISSETYVKGNASFETYAKSNVSAATFTKDSSVGDIANLTFSPISKTSTPPSSFKSNTDFGGQLNYDNANGVRNQPLSSIQEESIRDTDYNSSNRSFLKRKSDLNFTFTPSKKPYIRDPIKDWSKTGGTALRIAKKTSGLQFLHRGGEKDAVLIKQDTNQVVIQNPFLLAATNLADPFMTPHLFLDEEWLDQQQTDFKKWLNALLTPPEELSSEEHVVDVAKVWQECKKREVEDAPTKELVSSKYLTNNKLNSLRKAAQSFFKSTEMSSVLAKVVLAVETGKLAIREDKDIHLNLALKSEIMSMLLSYNPLWLRIGLETVYNEVIPLKSNSDVVGLSTFIANRVLKDPGLIKKHKTVHAPKYTADFKKFFLKKFFVLVYFLDQAKNKKLIPHDPCLFCKNSSIKESKEMLLRLAREMLAAVGDITKYLKYIGYVVTHVQTYLHEFDYAVKNLGVDLRDGIRLTRVMEIILMKQGLTSNLRVPAISRLQKIHNMKIVFSSLEEAGYKILYDISPKDIVDGHKEKTLSFLWQIVYKFQAPLMVKSATTIQSWFRSLPVVLKRRQLEKMRLQRHNAAKKIQFWYRRHKMAEQLCYFAQLLEKYLETVKMEKAAVKIQACYKMYRCRKLYKYRHSLVINIQRYARGWLVRNVNREHIKKAIIIQSYVRMYLTKQKYLRLRQAVTVIQARYHAKKQMETTRMSYVVQKSAAVVIQRWFRSITLMQEDKIAYEKLKTATLRIQSRFRANRLCKIERKRYLEIKTATLRIQAWYRSVVCMQVDRARFVTLKKSVLVVEERYLAVKAMRIQRSNYEGIKKASITIQRYYRAYQAMKQKRQAYLDLKNAAVSIQSRYRAKKLLEKERRRYLSLKSATVLIQGKYRAVKAMQVQRSSYIKLKEAAVKIQAWFRASLEMRKCLTYYVSLKYAVQILEDRYKAKKLMQKECSCYKKLKSAAVVVQRRYKALVSMRGARKEYLRLRNTTVFIQRKFRANKLGKIERMQYLKLKQAVAVTQTRYRALLVTKRCRNEYLKLRSAVITVQRLYRANRLMKATRNHYLSVLKYASIVQRRFRAKKAMLTQKEQYQKLRDTAVFIQQKWRAKKSGEACKKEFEELKSVVVAVQRRWRANKLCREEKSKYSVLRENVLIIQRRWMAKKLSERDRASYTTLRNTTVRLQQKWRAKSLKEKHRKEYLELKRATLFVQRTWRSVKLTERQRNQFLALRRTCTIVQQRWRANKLARTHRQNYLQLRNATVTIQRKWKAQKLSRYHKDRYVKLKKAAVTIQRRWRANKFARQEKATYDKLKAATLTIQTRWRSKQLCEVERCKYLQLRQSALILQRRWRAKVEGSSCRQSYCSLKQAAVLIQTRWRANKLAKTERAAYVALRREVVKIQTLWRANKLARIQRHCYLSLKSATVVIQNRWRAQMIAKKQKTQYQSLKTAVLFVQRRWRAKKLRTEYVTLKKATVTLQAYWKMKQQRNKYLQLRKATVKLQETWRAKRLRDQQVTRYKSLKNATLVIQNRWRANKLAQVDKQMYKALKKAAVIVQARWRAKKQGAITRNNYLRMKQAAVFIQQKWRAQKLCERHRQRYNDLRKAAIFVQRKWRLKQVRSSYIALKEAAVTLQQRWRARAAMKTAVQKYTLLKRCVVTIQVWFKACVLMKQQRKLYVQARTSAIAIQRCYRGFQETKRLRSEFLIKTKTILELQRYVKGFLVRRKYARYFTQEEREKRQIERKRSAAIIKIQALWRGHKSRLLNESEIIAIRQRVKKATLKAKPQNTLGFRSKVALQALVSEDSTVFVVNKALEDFDYITRHSKNICVQAARLLPEQMYLMIKHTNRSLPEMTACLYSVNILINICKYPPTRPYSFIPEYVDNLVTIMIHWCDKEAQLFPSMCTLLWLFAHNHEWNSFIKSLPNLDQKFLKIQSQVLRKQSMVKRASVKGQTMFAPYKNLPLPSCEPDWGLTYKQNPYVFTNSIHAFSSLLEILNL</sequence>
<dbReference type="GO" id="GO:0000922">
    <property type="term" value="C:spindle pole"/>
    <property type="evidence" value="ECO:0007669"/>
    <property type="project" value="TreeGrafter"/>
</dbReference>
<feature type="region of interest" description="Disordered" evidence="12">
    <location>
        <begin position="289"/>
        <end position="320"/>
    </location>
</feature>
<evidence type="ECO:0000256" key="7">
    <source>
        <dbReference type="ARBA" id="ARBA00022776"/>
    </source>
</evidence>
<dbReference type="GO" id="GO:0005634">
    <property type="term" value="C:nucleus"/>
    <property type="evidence" value="ECO:0007669"/>
    <property type="project" value="UniProtKB-SubCell"/>
</dbReference>
<feature type="compositionally biased region" description="Basic and acidic residues" evidence="12">
    <location>
        <begin position="298"/>
        <end position="317"/>
    </location>
</feature>
<feature type="compositionally biased region" description="Basic residues" evidence="12">
    <location>
        <begin position="135"/>
        <end position="151"/>
    </location>
</feature>
<keyword evidence="9" id="KW-0175">Coiled coil</keyword>
<dbReference type="PROSITE" id="PS50021">
    <property type="entry name" value="CH"/>
    <property type="match status" value="1"/>
</dbReference>
<comment type="subcellular location">
    <subcellularLocation>
        <location evidence="2">Cytoplasm</location>
    </subcellularLocation>
    <subcellularLocation>
        <location evidence="1">Nucleus</location>
    </subcellularLocation>
</comment>
<accession>A0AAV8W1P3</accession>
<feature type="compositionally biased region" description="Polar residues" evidence="12">
    <location>
        <begin position="186"/>
        <end position="197"/>
    </location>
</feature>
<dbReference type="Proteomes" id="UP001159042">
    <property type="component" value="Unassembled WGS sequence"/>
</dbReference>
<keyword evidence="6" id="KW-0677">Repeat</keyword>
<dbReference type="InterPro" id="IPR031549">
    <property type="entry name" value="ASH"/>
</dbReference>
<feature type="region of interest" description="Disordered" evidence="12">
    <location>
        <begin position="135"/>
        <end position="161"/>
    </location>
</feature>
<name>A0AAV8W1P3_9CUCU</name>
<protein>
    <recommendedName>
        <fullName evidence="13">Calponin-homology (CH) domain-containing protein</fullName>
    </recommendedName>
</protein>
<dbReference type="CDD" id="cd21223">
    <property type="entry name" value="CH_ASPM_rpt1"/>
    <property type="match status" value="1"/>
</dbReference>
<dbReference type="InterPro" id="IPR001715">
    <property type="entry name" value="CH_dom"/>
</dbReference>
<dbReference type="PANTHER" id="PTHR22706:SF1">
    <property type="entry name" value="ASSEMBLY FACTOR FOR SPINDLE MICROTUBULES"/>
    <property type="match status" value="1"/>
</dbReference>
<dbReference type="SUPFAM" id="SSF47576">
    <property type="entry name" value="Calponin-homology domain, CH-domain"/>
    <property type="match status" value="1"/>
</dbReference>
<dbReference type="PROSITE" id="PS50096">
    <property type="entry name" value="IQ"/>
    <property type="match status" value="8"/>
</dbReference>
<organism evidence="14 15">
    <name type="scientific">Exocentrus adspersus</name>
    <dbReference type="NCBI Taxonomy" id="1586481"/>
    <lineage>
        <taxon>Eukaryota</taxon>
        <taxon>Metazoa</taxon>
        <taxon>Ecdysozoa</taxon>
        <taxon>Arthropoda</taxon>
        <taxon>Hexapoda</taxon>
        <taxon>Insecta</taxon>
        <taxon>Pterygota</taxon>
        <taxon>Neoptera</taxon>
        <taxon>Endopterygota</taxon>
        <taxon>Coleoptera</taxon>
        <taxon>Polyphaga</taxon>
        <taxon>Cucujiformia</taxon>
        <taxon>Chrysomeloidea</taxon>
        <taxon>Cerambycidae</taxon>
        <taxon>Lamiinae</taxon>
        <taxon>Acanthocinini</taxon>
        <taxon>Exocentrus</taxon>
    </lineage>
</organism>
<keyword evidence="11" id="KW-0131">Cell cycle</keyword>
<evidence type="ECO:0000256" key="2">
    <source>
        <dbReference type="ARBA" id="ARBA00004496"/>
    </source>
</evidence>
<dbReference type="GO" id="GO:0007051">
    <property type="term" value="P:spindle organization"/>
    <property type="evidence" value="ECO:0007669"/>
    <property type="project" value="UniProtKB-ARBA"/>
</dbReference>
<keyword evidence="15" id="KW-1185">Reference proteome</keyword>